<accession>A0A8J7SMY5</accession>
<dbReference type="EMBL" id="JAGMWN010000004">
    <property type="protein sequence ID" value="MBP5857286.1"/>
    <property type="molecule type" value="Genomic_DNA"/>
</dbReference>
<dbReference type="Proteomes" id="UP000672602">
    <property type="component" value="Unassembled WGS sequence"/>
</dbReference>
<protein>
    <recommendedName>
        <fullName evidence="3">Bacteriophage lambda head decoration protein D</fullName>
    </recommendedName>
</protein>
<dbReference type="RefSeq" id="WP_210681876.1">
    <property type="nucleotide sequence ID" value="NZ_JAGMWN010000004.1"/>
</dbReference>
<proteinExistence type="predicted"/>
<name>A0A8J7SMY5_9PROT</name>
<comment type="caution">
    <text evidence="1">The sequence shown here is derived from an EMBL/GenBank/DDBJ whole genome shotgun (WGS) entry which is preliminary data.</text>
</comment>
<evidence type="ECO:0008006" key="3">
    <source>
        <dbReference type="Google" id="ProtNLM"/>
    </source>
</evidence>
<sequence length="140" mass="14503">MTALSNDRNTPMLADGIKEYPVAASTICYAGGLAVLNAGVIEPATTDTGLVAVGRFEGRYDNSNGSAGDIKAKVRQGVFRWANSAGGDEITAADIGALAYIVDDQTVAKTDDTGSRSAAGRIEDIDANGVWVRTDFTAIS</sequence>
<dbReference type="AlphaFoldDB" id="A0A8J7SMY5"/>
<evidence type="ECO:0000313" key="2">
    <source>
        <dbReference type="Proteomes" id="UP000672602"/>
    </source>
</evidence>
<keyword evidence="2" id="KW-1185">Reference proteome</keyword>
<evidence type="ECO:0000313" key="1">
    <source>
        <dbReference type="EMBL" id="MBP5857286.1"/>
    </source>
</evidence>
<gene>
    <name evidence="1" type="ORF">KAJ83_09720</name>
</gene>
<reference evidence="1" key="1">
    <citation type="submission" date="2021-04" db="EMBL/GenBank/DDBJ databases">
        <authorList>
            <person name="Zhang D.-C."/>
        </authorList>
    </citation>
    <scope>NUCLEOTIDE SEQUENCE</scope>
    <source>
        <strain evidence="1">CGMCC 1.15697</strain>
    </source>
</reference>
<organism evidence="1 2">
    <name type="scientific">Marivibrio halodurans</name>
    <dbReference type="NCBI Taxonomy" id="2039722"/>
    <lineage>
        <taxon>Bacteria</taxon>
        <taxon>Pseudomonadati</taxon>
        <taxon>Pseudomonadota</taxon>
        <taxon>Alphaproteobacteria</taxon>
        <taxon>Rhodospirillales</taxon>
        <taxon>Rhodospirillaceae</taxon>
        <taxon>Marivibrio</taxon>
    </lineage>
</organism>